<evidence type="ECO:0008006" key="3">
    <source>
        <dbReference type="Google" id="ProtNLM"/>
    </source>
</evidence>
<gene>
    <name evidence="1" type="ORF">CKJ66_26545</name>
</gene>
<name>A0A2A2ZBH4_MYCAV</name>
<dbReference type="RefSeq" id="WP_095795208.1">
    <property type="nucleotide sequence ID" value="NZ_NSFD01000055.1"/>
</dbReference>
<dbReference type="EMBL" id="NSFD01000055">
    <property type="protein sequence ID" value="PBA23814.1"/>
    <property type="molecule type" value="Genomic_DNA"/>
</dbReference>
<evidence type="ECO:0000313" key="2">
    <source>
        <dbReference type="Proteomes" id="UP000217768"/>
    </source>
</evidence>
<proteinExistence type="predicted"/>
<accession>A0A2A2ZBH4</accession>
<evidence type="ECO:0000313" key="1">
    <source>
        <dbReference type="EMBL" id="PBA23814.1"/>
    </source>
</evidence>
<sequence>MRAATTDTHIAGVRAPGALRQLVVTWQHPIERSISPVGLLGFDGETYSFCYIRNALQVPGFRPFLGFPDLDRWYDSPVLFPLFAQRAMGSRRPDFARWVTRLGLGADASPWEQITRSGGHRQGDTIQLFPVPRITAGRLECGFLVHGMRHVLERPIVVGDTVTTVAREELERTLSELHPGDELGLCDEPTNRANPRAILTTSRGEVPLGWIPNLLVEEVHRIPDRRQATVTVRAVNGPDAGWHLRLLAKLSAAVPPGFDVFTDPMWKPLANPPTMGTPEI</sequence>
<dbReference type="Gene3D" id="3.30.70.2330">
    <property type="match status" value="1"/>
</dbReference>
<dbReference type="Proteomes" id="UP000217768">
    <property type="component" value="Unassembled WGS sequence"/>
</dbReference>
<dbReference type="AlphaFoldDB" id="A0A2A2ZBH4"/>
<organism evidence="1 2">
    <name type="scientific">Mycobacterium avium</name>
    <dbReference type="NCBI Taxonomy" id="1764"/>
    <lineage>
        <taxon>Bacteria</taxon>
        <taxon>Bacillati</taxon>
        <taxon>Actinomycetota</taxon>
        <taxon>Actinomycetes</taxon>
        <taxon>Mycobacteriales</taxon>
        <taxon>Mycobacteriaceae</taxon>
        <taxon>Mycobacterium</taxon>
        <taxon>Mycobacterium avium complex (MAC)</taxon>
    </lineage>
</organism>
<protein>
    <recommendedName>
        <fullName evidence="3">HIRAN domain-containing protein</fullName>
    </recommendedName>
</protein>
<reference evidence="1 2" key="1">
    <citation type="submission" date="2017-08" db="EMBL/GenBank/DDBJ databases">
        <title>Phylogenetic analysis of Mycobacterium avium complex whole genomes.</title>
        <authorList>
            <person name="Caverly L.J."/>
            <person name="Spilker T."/>
            <person name="Lipuma J."/>
        </authorList>
    </citation>
    <scope>NUCLEOTIDE SEQUENCE [LARGE SCALE GENOMIC DNA]</scope>
    <source>
        <strain evidence="1 2">FLAC0165</strain>
    </source>
</reference>
<comment type="caution">
    <text evidence="1">The sequence shown here is derived from an EMBL/GenBank/DDBJ whole genome shotgun (WGS) entry which is preliminary data.</text>
</comment>